<name>A0A1E8BL78_BACMY</name>
<dbReference type="InterPro" id="IPR013520">
    <property type="entry name" value="Ribonucl_H"/>
</dbReference>
<dbReference type="AlphaFoldDB" id="A0A1E8BL78"/>
<keyword evidence="6" id="KW-0808">Transferase</keyword>
<dbReference type="GO" id="GO:0003676">
    <property type="term" value="F:nucleic acid binding"/>
    <property type="evidence" value="ECO:0007669"/>
    <property type="project" value="InterPro"/>
</dbReference>
<evidence type="ECO:0000256" key="4">
    <source>
        <dbReference type="ARBA" id="ARBA00022839"/>
    </source>
</evidence>
<dbReference type="Pfam" id="PF00929">
    <property type="entry name" value="RNase_T"/>
    <property type="match status" value="1"/>
</dbReference>
<evidence type="ECO:0000313" key="6">
    <source>
        <dbReference type="EMBL" id="OFD89902.1"/>
    </source>
</evidence>
<proteinExistence type="predicted"/>
<dbReference type="GO" id="GO:0016740">
    <property type="term" value="F:transferase activity"/>
    <property type="evidence" value="ECO:0007669"/>
    <property type="project" value="UniProtKB-KW"/>
</dbReference>
<evidence type="ECO:0000256" key="3">
    <source>
        <dbReference type="ARBA" id="ARBA00022801"/>
    </source>
</evidence>
<comment type="function">
    <text evidence="1">Involved in the transposition of the insertion sequence.</text>
</comment>
<comment type="caution">
    <text evidence="6">The sequence shown here is derived from an EMBL/GenBank/DDBJ whole genome shotgun (WGS) entry which is preliminary data.</text>
</comment>
<evidence type="ECO:0000256" key="2">
    <source>
        <dbReference type="ARBA" id="ARBA00022722"/>
    </source>
</evidence>
<dbReference type="SUPFAM" id="SSF53098">
    <property type="entry name" value="Ribonuclease H-like"/>
    <property type="match status" value="1"/>
</dbReference>
<dbReference type="InterPro" id="IPR036397">
    <property type="entry name" value="RNaseH_sf"/>
</dbReference>
<protein>
    <submittedName>
        <fullName evidence="6">Glycosyl transferase</fullName>
    </submittedName>
</protein>
<dbReference type="InterPro" id="IPR012337">
    <property type="entry name" value="RNaseH-like_sf"/>
</dbReference>
<dbReference type="PANTHER" id="PTHR23044:SF61">
    <property type="entry name" value="3'-5' EXORIBONUCLEASE 1-RELATED"/>
    <property type="match status" value="1"/>
</dbReference>
<organism evidence="6 7">
    <name type="scientific">Bacillus mycoides</name>
    <dbReference type="NCBI Taxonomy" id="1405"/>
    <lineage>
        <taxon>Bacteria</taxon>
        <taxon>Bacillati</taxon>
        <taxon>Bacillota</taxon>
        <taxon>Bacilli</taxon>
        <taxon>Bacillales</taxon>
        <taxon>Bacillaceae</taxon>
        <taxon>Bacillus</taxon>
        <taxon>Bacillus cereus group</taxon>
    </lineage>
</organism>
<keyword evidence="2" id="KW-0540">Nuclease</keyword>
<keyword evidence="3" id="KW-0378">Hydrolase</keyword>
<evidence type="ECO:0000256" key="1">
    <source>
        <dbReference type="ARBA" id="ARBA00002286"/>
    </source>
</evidence>
<dbReference type="Proteomes" id="UP000175835">
    <property type="component" value="Unassembled WGS sequence"/>
</dbReference>
<reference evidence="6 7" key="1">
    <citation type="submission" date="2016-05" db="EMBL/GenBank/DDBJ databases">
        <title>Bacillus thuringiensis and Bacillus weihenstephanensis as novel biocontrol agents of wilt causing Verticillium species.</title>
        <authorList>
            <person name="Hollensteiner J."/>
            <person name="Wemheuer F."/>
            <person name="Harting R."/>
            <person name="Kolarzyk A."/>
            <person name="Diaz-Valerio S."/>
            <person name="Poehlein A."/>
            <person name="Brzuszkiewicz E."/>
            <person name="Nesemann K."/>
            <person name="Braus-Stromeyer S."/>
            <person name="Braus G."/>
            <person name="Daniel R."/>
            <person name="Liesegang H."/>
        </authorList>
    </citation>
    <scope>NUCLEOTIDE SEQUENCE [LARGE SCALE GENOMIC DNA]</scope>
    <source>
        <strain evidence="6 7">GOE11</strain>
    </source>
</reference>
<dbReference type="EMBL" id="LXLX01000045">
    <property type="protein sequence ID" value="OFD89902.1"/>
    <property type="molecule type" value="Genomic_DNA"/>
</dbReference>
<dbReference type="InterPro" id="IPR047201">
    <property type="entry name" value="ERI-1_3'hExo-like"/>
</dbReference>
<dbReference type="SMART" id="SM00479">
    <property type="entry name" value="EXOIII"/>
    <property type="match status" value="1"/>
</dbReference>
<dbReference type="RefSeq" id="WP_070139783.1">
    <property type="nucleotide sequence ID" value="NZ_JBCMRK010000023.1"/>
</dbReference>
<evidence type="ECO:0000313" key="7">
    <source>
        <dbReference type="Proteomes" id="UP000175835"/>
    </source>
</evidence>
<feature type="domain" description="Exonuclease" evidence="5">
    <location>
        <begin position="6"/>
        <end position="183"/>
    </location>
</feature>
<dbReference type="GO" id="GO:0000175">
    <property type="term" value="F:3'-5'-RNA exonuclease activity"/>
    <property type="evidence" value="ECO:0007669"/>
    <property type="project" value="InterPro"/>
</dbReference>
<dbReference type="PATRIC" id="fig|86662.23.peg.3602"/>
<keyword evidence="4" id="KW-0269">Exonuclease</keyword>
<dbReference type="InterPro" id="IPR051274">
    <property type="entry name" value="3-5_Exoribonuclease"/>
</dbReference>
<dbReference type="CDD" id="cd06133">
    <property type="entry name" value="ERI-1_3'hExo_like"/>
    <property type="match status" value="1"/>
</dbReference>
<gene>
    <name evidence="6" type="ORF">BWGOE11_36150</name>
</gene>
<sequence>MKNATHFIVFDIERNFRPYKSEDPSEIVDIGAIKIDVSTMKVIGEFSELVKPSAPLTRHTTKLTGITKKDLIGAEKFPQIIEKFIQFIGEDSIFISWGKEDYHFLSHDCTLHGVECPCMDKESRFDVQKFVFQAYEELFEHTPSLQFAVEQLGLTWEGRQHRAFADAENTANIFLKVCGERDINKRYKRHGELELVKNGKLTEKAKKRMRKWVFKELRKNTERPFVWSAFESSDTWESITERYYISESAVELLKKHFPTAVRKAERQLRYLAEMEKVQEEGKVT</sequence>
<dbReference type="NCBIfam" id="NF005226">
    <property type="entry name" value="PRK06722.1"/>
    <property type="match status" value="1"/>
</dbReference>
<dbReference type="PANTHER" id="PTHR23044">
    <property type="entry name" value="3'-5' EXONUCLEASE ERI1-RELATED"/>
    <property type="match status" value="1"/>
</dbReference>
<accession>A0A1E8BL78</accession>
<dbReference type="Gene3D" id="3.30.420.10">
    <property type="entry name" value="Ribonuclease H-like superfamily/Ribonuclease H"/>
    <property type="match status" value="1"/>
</dbReference>
<evidence type="ECO:0000259" key="5">
    <source>
        <dbReference type="SMART" id="SM00479"/>
    </source>
</evidence>